<dbReference type="Gene3D" id="1.20.140.10">
    <property type="entry name" value="Butyryl-CoA Dehydrogenase, subunit A, domain 3"/>
    <property type="match status" value="1"/>
</dbReference>
<evidence type="ECO:0000259" key="2">
    <source>
        <dbReference type="Pfam" id="PF02771"/>
    </source>
</evidence>
<name>A0A5Q3QA16_9PSEU</name>
<evidence type="ECO:0000256" key="1">
    <source>
        <dbReference type="ARBA" id="ARBA00023002"/>
    </source>
</evidence>
<dbReference type="InterPro" id="IPR013107">
    <property type="entry name" value="Acyl-CoA_DH_C"/>
</dbReference>
<dbReference type="EMBL" id="CP045929">
    <property type="protein sequence ID" value="QGK71408.1"/>
    <property type="molecule type" value="Genomic_DNA"/>
</dbReference>
<dbReference type="InterPro" id="IPR036250">
    <property type="entry name" value="AcylCo_DH-like_C"/>
</dbReference>
<feature type="domain" description="Acyl-CoA dehydrogenase C-terminal" evidence="3">
    <location>
        <begin position="237"/>
        <end position="364"/>
    </location>
</feature>
<protein>
    <submittedName>
        <fullName evidence="4">Acyl-CoA dehydrogenase</fullName>
    </submittedName>
</protein>
<sequence length="394" mass="42706">MTEADRLHTSEDFDTILANLDEVLPTVGEDASLNEQRGDLAPRVVEALWSSGLFGVGVPRELGGLELCPRQVLEVVARLSYSDASTGWTFAALQMITGTTAAYLGPEAVRELFDTDSRRHALIAGQGTRMGRAVPVDGGYRVSGHWHFASGVSLATHVHSAALCEESGRAMVVTCPKDEVELIDNWDVLGLRATGSIDYTCSEVFVPETHVYDIATIGPRHGGAMYRLGLANMAGISHSGWALGVGRRLLDEMNGLAATKTGKPGATVDTSQFYAEYAQAESKLRAAHAWAREVWEDNEATLDGGVPLSTEQETFTRLMLNNTTWSVHEIGQTVHKWAATAAIRDGDLQRVLRDLYTGTQHITSSPAVLQNCGKWLAGLAPDTRWTFLDLEPVS</sequence>
<evidence type="ECO:0000313" key="5">
    <source>
        <dbReference type="Proteomes" id="UP000371041"/>
    </source>
</evidence>
<dbReference type="InterPro" id="IPR013786">
    <property type="entry name" value="AcylCoA_DH/ox_N"/>
</dbReference>
<evidence type="ECO:0000259" key="3">
    <source>
        <dbReference type="Pfam" id="PF08028"/>
    </source>
</evidence>
<organism evidence="4 5">
    <name type="scientific">Allosaccharopolyspora coralli</name>
    <dbReference type="NCBI Taxonomy" id="2665642"/>
    <lineage>
        <taxon>Bacteria</taxon>
        <taxon>Bacillati</taxon>
        <taxon>Actinomycetota</taxon>
        <taxon>Actinomycetes</taxon>
        <taxon>Pseudonocardiales</taxon>
        <taxon>Pseudonocardiaceae</taxon>
        <taxon>Allosaccharopolyspora</taxon>
    </lineage>
</organism>
<dbReference type="GO" id="GO:0050660">
    <property type="term" value="F:flavin adenine dinucleotide binding"/>
    <property type="evidence" value="ECO:0007669"/>
    <property type="project" value="InterPro"/>
</dbReference>
<feature type="domain" description="Acyl-CoA dehydrogenase/oxidase N-terminal" evidence="2">
    <location>
        <begin position="36"/>
        <end position="111"/>
    </location>
</feature>
<keyword evidence="1" id="KW-0560">Oxidoreductase</keyword>
<reference evidence="5" key="1">
    <citation type="submission" date="2019-11" db="EMBL/GenBank/DDBJ databases">
        <title>The complete genome sequence of Saccharopolyspora sp. E2A.</title>
        <authorList>
            <person name="Zhang G."/>
        </authorList>
    </citation>
    <scope>NUCLEOTIDE SEQUENCE [LARGE SCALE GENOMIC DNA]</scope>
    <source>
        <strain evidence="5">E2A</strain>
    </source>
</reference>
<dbReference type="SUPFAM" id="SSF56645">
    <property type="entry name" value="Acyl-CoA dehydrogenase NM domain-like"/>
    <property type="match status" value="1"/>
</dbReference>
<dbReference type="KEGG" id="sace:GIY23_19515"/>
<keyword evidence="5" id="KW-1185">Reference proteome</keyword>
<dbReference type="InterPro" id="IPR037069">
    <property type="entry name" value="AcylCoA_DH/ox_N_sf"/>
</dbReference>
<gene>
    <name evidence="4" type="ORF">GIY23_19515</name>
</gene>
<dbReference type="InterPro" id="IPR046373">
    <property type="entry name" value="Acyl-CoA_Oxase/DH_mid-dom_sf"/>
</dbReference>
<dbReference type="GO" id="GO:0016627">
    <property type="term" value="F:oxidoreductase activity, acting on the CH-CH group of donors"/>
    <property type="evidence" value="ECO:0007669"/>
    <property type="project" value="InterPro"/>
</dbReference>
<dbReference type="RefSeq" id="WP_154077984.1">
    <property type="nucleotide sequence ID" value="NZ_CP045929.1"/>
</dbReference>
<accession>A0A5Q3QA16</accession>
<dbReference type="InterPro" id="IPR009100">
    <property type="entry name" value="AcylCoA_DH/oxidase_NM_dom_sf"/>
</dbReference>
<dbReference type="Gene3D" id="2.40.110.10">
    <property type="entry name" value="Butyryl-CoA Dehydrogenase, subunit A, domain 2"/>
    <property type="match status" value="1"/>
</dbReference>
<proteinExistence type="predicted"/>
<dbReference type="PIRSF" id="PIRSF016578">
    <property type="entry name" value="HsaA"/>
    <property type="match status" value="1"/>
</dbReference>
<evidence type="ECO:0000313" key="4">
    <source>
        <dbReference type="EMBL" id="QGK71408.1"/>
    </source>
</evidence>
<dbReference type="Proteomes" id="UP000371041">
    <property type="component" value="Chromosome"/>
</dbReference>
<dbReference type="SUPFAM" id="SSF47203">
    <property type="entry name" value="Acyl-CoA dehydrogenase C-terminal domain-like"/>
    <property type="match status" value="1"/>
</dbReference>
<dbReference type="Gene3D" id="1.10.540.10">
    <property type="entry name" value="Acyl-CoA dehydrogenase/oxidase, N-terminal domain"/>
    <property type="match status" value="1"/>
</dbReference>
<dbReference type="Pfam" id="PF02771">
    <property type="entry name" value="Acyl-CoA_dh_N"/>
    <property type="match status" value="1"/>
</dbReference>
<dbReference type="Pfam" id="PF08028">
    <property type="entry name" value="Acyl-CoA_dh_2"/>
    <property type="match status" value="1"/>
</dbReference>
<dbReference type="AlphaFoldDB" id="A0A5Q3QA16"/>